<dbReference type="Pfam" id="PF13649">
    <property type="entry name" value="Methyltransf_25"/>
    <property type="match status" value="1"/>
</dbReference>
<protein>
    <submittedName>
        <fullName evidence="2">Class I SAM-dependent methyltransferase</fullName>
    </submittedName>
</protein>
<dbReference type="RefSeq" id="WP_344624046.1">
    <property type="nucleotide sequence ID" value="NZ_BAAALD010000024.1"/>
</dbReference>
<evidence type="ECO:0000313" key="3">
    <source>
        <dbReference type="Proteomes" id="UP001499987"/>
    </source>
</evidence>
<dbReference type="Proteomes" id="UP001499987">
    <property type="component" value="Unassembled WGS sequence"/>
</dbReference>
<gene>
    <name evidence="2" type="ORF">GCM10009663_29520</name>
</gene>
<dbReference type="CDD" id="cd02440">
    <property type="entry name" value="AdoMet_MTases"/>
    <property type="match status" value="1"/>
</dbReference>
<dbReference type="InterPro" id="IPR029063">
    <property type="entry name" value="SAM-dependent_MTases_sf"/>
</dbReference>
<dbReference type="PANTHER" id="PTHR42912">
    <property type="entry name" value="METHYLTRANSFERASE"/>
    <property type="match status" value="1"/>
</dbReference>
<dbReference type="EMBL" id="BAAALD010000024">
    <property type="protein sequence ID" value="GAA1084131.1"/>
    <property type="molecule type" value="Genomic_DNA"/>
</dbReference>
<reference evidence="2 3" key="1">
    <citation type="journal article" date="2019" name="Int. J. Syst. Evol. Microbiol.">
        <title>The Global Catalogue of Microorganisms (GCM) 10K type strain sequencing project: providing services to taxonomists for standard genome sequencing and annotation.</title>
        <authorList>
            <consortium name="The Broad Institute Genomics Platform"/>
            <consortium name="The Broad Institute Genome Sequencing Center for Infectious Disease"/>
            <person name="Wu L."/>
            <person name="Ma J."/>
        </authorList>
    </citation>
    <scope>NUCLEOTIDE SEQUENCE [LARGE SCALE GENOMIC DNA]</scope>
    <source>
        <strain evidence="2 3">JCM 13002</strain>
    </source>
</reference>
<evidence type="ECO:0000259" key="1">
    <source>
        <dbReference type="Pfam" id="PF13649"/>
    </source>
</evidence>
<dbReference type="GO" id="GO:0032259">
    <property type="term" value="P:methylation"/>
    <property type="evidence" value="ECO:0007669"/>
    <property type="project" value="UniProtKB-KW"/>
</dbReference>
<organism evidence="2 3">
    <name type="scientific">Kitasatospora arboriphila</name>
    <dbReference type="NCBI Taxonomy" id="258052"/>
    <lineage>
        <taxon>Bacteria</taxon>
        <taxon>Bacillati</taxon>
        <taxon>Actinomycetota</taxon>
        <taxon>Actinomycetes</taxon>
        <taxon>Kitasatosporales</taxon>
        <taxon>Streptomycetaceae</taxon>
        <taxon>Kitasatospora</taxon>
    </lineage>
</organism>
<feature type="domain" description="Methyltransferase" evidence="1">
    <location>
        <begin position="57"/>
        <end position="147"/>
    </location>
</feature>
<dbReference type="GO" id="GO:0008168">
    <property type="term" value="F:methyltransferase activity"/>
    <property type="evidence" value="ECO:0007669"/>
    <property type="project" value="UniProtKB-KW"/>
</dbReference>
<dbReference type="SUPFAM" id="SSF53335">
    <property type="entry name" value="S-adenosyl-L-methionine-dependent methyltransferases"/>
    <property type="match status" value="1"/>
</dbReference>
<evidence type="ECO:0000313" key="2">
    <source>
        <dbReference type="EMBL" id="GAA1084131.1"/>
    </source>
</evidence>
<keyword evidence="2" id="KW-0808">Transferase</keyword>
<proteinExistence type="predicted"/>
<comment type="caution">
    <text evidence="2">The sequence shown here is derived from an EMBL/GenBank/DDBJ whole genome shotgun (WGS) entry which is preliminary data.</text>
</comment>
<dbReference type="Gene3D" id="3.40.50.150">
    <property type="entry name" value="Vaccinia Virus protein VP39"/>
    <property type="match status" value="1"/>
</dbReference>
<keyword evidence="2" id="KW-0489">Methyltransferase</keyword>
<sequence length="219" mass="22962">MTENTGADHLDATRDAYDAVAVQYTELFADGFGARPLDRAMIEALAGLVLQEGGGPVADLGCGPGHVTAYLHGLGVDAFGIDVSPAMVAIARSRHPQLRFEEGAMLGTGLGAGSLGGILAHYSLIHTPPAELPGVFAEFHRLLASGGHVLIAFQSTDGPVPPVTAYDHKVAPAHRWWPDALAALLREAGLTEVARLVRGPYEGERTPHAQLLARRPDAG</sequence>
<accession>A0ABN1TGR8</accession>
<dbReference type="PANTHER" id="PTHR42912:SF45">
    <property type="entry name" value="23S RRNA (GUANINE(745)-N(1))-METHYLTRANSFERASE"/>
    <property type="match status" value="1"/>
</dbReference>
<name>A0ABN1TGR8_9ACTN</name>
<keyword evidence="3" id="KW-1185">Reference proteome</keyword>
<dbReference type="InterPro" id="IPR050508">
    <property type="entry name" value="Methyltransf_Superfamily"/>
</dbReference>
<dbReference type="InterPro" id="IPR041698">
    <property type="entry name" value="Methyltransf_25"/>
</dbReference>